<organism evidence="2 3">
    <name type="scientific">Xenotaenia resolanae</name>
    <dbReference type="NCBI Taxonomy" id="208358"/>
    <lineage>
        <taxon>Eukaryota</taxon>
        <taxon>Metazoa</taxon>
        <taxon>Chordata</taxon>
        <taxon>Craniata</taxon>
        <taxon>Vertebrata</taxon>
        <taxon>Euteleostomi</taxon>
        <taxon>Actinopterygii</taxon>
        <taxon>Neopterygii</taxon>
        <taxon>Teleostei</taxon>
        <taxon>Neoteleostei</taxon>
        <taxon>Acanthomorphata</taxon>
        <taxon>Ovalentaria</taxon>
        <taxon>Atherinomorphae</taxon>
        <taxon>Cyprinodontiformes</taxon>
        <taxon>Goodeidae</taxon>
        <taxon>Xenotaenia</taxon>
    </lineage>
</organism>
<feature type="non-terminal residue" evidence="2">
    <location>
        <position position="1"/>
    </location>
</feature>
<keyword evidence="3" id="KW-1185">Reference proteome</keyword>
<feature type="signal peptide" evidence="1">
    <location>
        <begin position="1"/>
        <end position="16"/>
    </location>
</feature>
<sequence>LLPVAFFFHLCGLQRCCEMMLSQSLTPENAMSVYQTAKHHGAAELCRFCEGFFLQNMDRLLDREDFHRLLLGSISTGSFSPDLAKTSGSGQDQDYSLPVLNNLEMMLIHRLHNLHAACRG</sequence>
<comment type="caution">
    <text evidence="2">The sequence shown here is derived from an EMBL/GenBank/DDBJ whole genome shotgun (WGS) entry which is preliminary data.</text>
</comment>
<protein>
    <submittedName>
        <fullName evidence="2">Uncharacterized protein</fullName>
    </submittedName>
</protein>
<evidence type="ECO:0000313" key="3">
    <source>
        <dbReference type="Proteomes" id="UP001444071"/>
    </source>
</evidence>
<evidence type="ECO:0000313" key="2">
    <source>
        <dbReference type="EMBL" id="MEQ2277540.1"/>
    </source>
</evidence>
<dbReference type="PANTHER" id="PTHR46071:SF3">
    <property type="entry name" value="ANKYRIN REPEAT AND BTB_POZ DOMAIN-CONTAINING PROTEIN 2"/>
    <property type="match status" value="1"/>
</dbReference>
<dbReference type="Proteomes" id="UP001444071">
    <property type="component" value="Unassembled WGS sequence"/>
</dbReference>
<name>A0ABV0X6P8_9TELE</name>
<dbReference type="InterPro" id="IPR052089">
    <property type="entry name" value="Ankyrin-BTB/POZ_domain"/>
</dbReference>
<feature type="chain" id="PRO_5046435575" evidence="1">
    <location>
        <begin position="17"/>
        <end position="120"/>
    </location>
</feature>
<keyword evidence="1" id="KW-0732">Signal</keyword>
<proteinExistence type="predicted"/>
<evidence type="ECO:0000256" key="1">
    <source>
        <dbReference type="SAM" id="SignalP"/>
    </source>
</evidence>
<accession>A0ABV0X6P8</accession>
<dbReference type="InterPro" id="IPR011333">
    <property type="entry name" value="SKP1/BTB/POZ_sf"/>
</dbReference>
<dbReference type="EMBL" id="JAHRIM010091804">
    <property type="protein sequence ID" value="MEQ2277540.1"/>
    <property type="molecule type" value="Genomic_DNA"/>
</dbReference>
<dbReference type="PANTHER" id="PTHR46071">
    <property type="entry name" value="ANKYRIN REPEAT AND BTB/POZ DOMAIN-CONTAINING"/>
    <property type="match status" value="1"/>
</dbReference>
<reference evidence="2 3" key="1">
    <citation type="submission" date="2021-06" db="EMBL/GenBank/DDBJ databases">
        <authorList>
            <person name="Palmer J.M."/>
        </authorList>
    </citation>
    <scope>NUCLEOTIDE SEQUENCE [LARGE SCALE GENOMIC DNA]</scope>
    <source>
        <strain evidence="2 3">XR_2019</strain>
        <tissue evidence="2">Muscle</tissue>
    </source>
</reference>
<gene>
    <name evidence="2" type="ORF">XENORESO_004167</name>
</gene>
<dbReference type="Gene3D" id="3.30.710.10">
    <property type="entry name" value="Potassium Channel Kv1.1, Chain A"/>
    <property type="match status" value="1"/>
</dbReference>